<dbReference type="InterPro" id="IPR013818">
    <property type="entry name" value="Lipase"/>
</dbReference>
<evidence type="ECO:0000313" key="6">
    <source>
        <dbReference type="EMBL" id="CAH2087476.1"/>
    </source>
</evidence>
<evidence type="ECO:0000256" key="3">
    <source>
        <dbReference type="ARBA" id="ARBA00022525"/>
    </source>
</evidence>
<evidence type="ECO:0000259" key="5">
    <source>
        <dbReference type="Pfam" id="PF00151"/>
    </source>
</evidence>
<dbReference type="Proteomes" id="UP001153954">
    <property type="component" value="Unassembled WGS sequence"/>
</dbReference>
<reference evidence="6" key="1">
    <citation type="submission" date="2022-03" db="EMBL/GenBank/DDBJ databases">
        <authorList>
            <person name="Tunstrom K."/>
        </authorList>
    </citation>
    <scope>NUCLEOTIDE SEQUENCE</scope>
</reference>
<comment type="similarity">
    <text evidence="2 4">Belongs to the AB hydrolase superfamily. Lipase family.</text>
</comment>
<name>A0AAU9TKV1_EUPED</name>
<dbReference type="GO" id="GO:0016042">
    <property type="term" value="P:lipid catabolic process"/>
    <property type="evidence" value="ECO:0007669"/>
    <property type="project" value="TreeGrafter"/>
</dbReference>
<dbReference type="PANTHER" id="PTHR11610:SF150">
    <property type="entry name" value="FI01825P-RELATED"/>
    <property type="match status" value="1"/>
</dbReference>
<feature type="domain" description="Lipase" evidence="5">
    <location>
        <begin position="4"/>
        <end position="110"/>
    </location>
</feature>
<sequence>MNIFTGLDPAGPLWNLNSNRLRASDAVYVEAIHTNGGALGLGIGSPLADADFFPNGGNSQPGCLTPICSHNRAWELFASTVTYNHLLGSKCSNMLQVTLNSCRGEIFYMGNDDLNKKASGIFRVNTQRSYPY</sequence>
<dbReference type="GO" id="GO:0016298">
    <property type="term" value="F:lipase activity"/>
    <property type="evidence" value="ECO:0007669"/>
    <property type="project" value="InterPro"/>
</dbReference>
<dbReference type="InterPro" id="IPR000734">
    <property type="entry name" value="TAG_lipase"/>
</dbReference>
<organism evidence="6 7">
    <name type="scientific">Euphydryas editha</name>
    <name type="common">Edith's checkerspot</name>
    <dbReference type="NCBI Taxonomy" id="104508"/>
    <lineage>
        <taxon>Eukaryota</taxon>
        <taxon>Metazoa</taxon>
        <taxon>Ecdysozoa</taxon>
        <taxon>Arthropoda</taxon>
        <taxon>Hexapoda</taxon>
        <taxon>Insecta</taxon>
        <taxon>Pterygota</taxon>
        <taxon>Neoptera</taxon>
        <taxon>Endopterygota</taxon>
        <taxon>Lepidoptera</taxon>
        <taxon>Glossata</taxon>
        <taxon>Ditrysia</taxon>
        <taxon>Papilionoidea</taxon>
        <taxon>Nymphalidae</taxon>
        <taxon>Nymphalinae</taxon>
        <taxon>Euphydryas</taxon>
    </lineage>
</organism>
<dbReference type="PANTHER" id="PTHR11610">
    <property type="entry name" value="LIPASE"/>
    <property type="match status" value="1"/>
</dbReference>
<evidence type="ECO:0000313" key="7">
    <source>
        <dbReference type="Proteomes" id="UP001153954"/>
    </source>
</evidence>
<dbReference type="AlphaFoldDB" id="A0AAU9TKV1"/>
<comment type="caution">
    <text evidence="6">The sequence shown here is derived from an EMBL/GenBank/DDBJ whole genome shotgun (WGS) entry which is preliminary data.</text>
</comment>
<evidence type="ECO:0000256" key="4">
    <source>
        <dbReference type="RuleBase" id="RU004262"/>
    </source>
</evidence>
<dbReference type="SUPFAM" id="SSF53474">
    <property type="entry name" value="alpha/beta-Hydrolases"/>
    <property type="match status" value="1"/>
</dbReference>
<dbReference type="Pfam" id="PF00151">
    <property type="entry name" value="Lipase"/>
    <property type="match status" value="1"/>
</dbReference>
<gene>
    <name evidence="6" type="ORF">EEDITHA_LOCUS3731</name>
</gene>
<evidence type="ECO:0000256" key="1">
    <source>
        <dbReference type="ARBA" id="ARBA00004613"/>
    </source>
</evidence>
<dbReference type="GO" id="GO:0005615">
    <property type="term" value="C:extracellular space"/>
    <property type="evidence" value="ECO:0007669"/>
    <property type="project" value="TreeGrafter"/>
</dbReference>
<keyword evidence="3" id="KW-0964">Secreted</keyword>
<dbReference type="Gene3D" id="3.40.50.1820">
    <property type="entry name" value="alpha/beta hydrolase"/>
    <property type="match status" value="1"/>
</dbReference>
<dbReference type="GO" id="GO:0017171">
    <property type="term" value="F:serine hydrolase activity"/>
    <property type="evidence" value="ECO:0007669"/>
    <property type="project" value="TreeGrafter"/>
</dbReference>
<dbReference type="EMBL" id="CAKOGL010000006">
    <property type="protein sequence ID" value="CAH2087476.1"/>
    <property type="molecule type" value="Genomic_DNA"/>
</dbReference>
<keyword evidence="7" id="KW-1185">Reference proteome</keyword>
<accession>A0AAU9TKV1</accession>
<protein>
    <recommendedName>
        <fullName evidence="5">Lipase domain-containing protein</fullName>
    </recommendedName>
</protein>
<dbReference type="InterPro" id="IPR029058">
    <property type="entry name" value="AB_hydrolase_fold"/>
</dbReference>
<evidence type="ECO:0000256" key="2">
    <source>
        <dbReference type="ARBA" id="ARBA00010701"/>
    </source>
</evidence>
<comment type="subcellular location">
    <subcellularLocation>
        <location evidence="1">Secreted</location>
    </subcellularLocation>
</comment>
<proteinExistence type="inferred from homology"/>